<dbReference type="AlphaFoldDB" id="A0A6N7QYV8"/>
<evidence type="ECO:0000256" key="3">
    <source>
        <dbReference type="ARBA" id="ARBA00022475"/>
    </source>
</evidence>
<evidence type="ECO:0000313" key="10">
    <source>
        <dbReference type="Proteomes" id="UP000435187"/>
    </source>
</evidence>
<evidence type="ECO:0000256" key="5">
    <source>
        <dbReference type="ARBA" id="ARBA00022989"/>
    </source>
</evidence>
<keyword evidence="6 7" id="KW-0472">Membrane</keyword>
<evidence type="ECO:0000256" key="1">
    <source>
        <dbReference type="ARBA" id="ARBA00004651"/>
    </source>
</evidence>
<comment type="subcellular location">
    <subcellularLocation>
        <location evidence="1 7">Cell membrane</location>
        <topology evidence="1 7">Multi-pass membrane protein</topology>
    </subcellularLocation>
</comment>
<dbReference type="InterPro" id="IPR035906">
    <property type="entry name" value="MetI-like_sf"/>
</dbReference>
<dbReference type="GO" id="GO:0005886">
    <property type="term" value="C:plasma membrane"/>
    <property type="evidence" value="ECO:0007669"/>
    <property type="project" value="UniProtKB-SubCell"/>
</dbReference>
<gene>
    <name evidence="9" type="ORF">GH885_13030</name>
</gene>
<feature type="domain" description="ABC transmembrane type-1" evidence="8">
    <location>
        <begin position="71"/>
        <end position="262"/>
    </location>
</feature>
<evidence type="ECO:0000256" key="4">
    <source>
        <dbReference type="ARBA" id="ARBA00022692"/>
    </source>
</evidence>
<accession>A0A6N7QYV8</accession>
<dbReference type="Pfam" id="PF00528">
    <property type="entry name" value="BPD_transp_1"/>
    <property type="match status" value="1"/>
</dbReference>
<dbReference type="RefSeq" id="WP_153835855.1">
    <property type="nucleotide sequence ID" value="NZ_JBHUMW010000052.1"/>
</dbReference>
<sequence>MGKVFSNFVSPLKYLFIWGYFSLTFGLFLWVLITSFKSNREIFSNPFGLPESFNIDNYIFALFDVNMVMYLLNSLIVAVATVLLCFVLGSTVSYALSRFEFKGNTFIYLLFIIGLTIPLQSLIFPMFFKMHTLGLRDTIFGIIIVYTALNLPKTVFLLVGFMKGVPKEMEEAAIIDGCNYWKVFSKVVIPMSKPVLATVGILVFIAAWNEYIFATVLISSDVTKTLPLGLASFQSSHLSEYGLIAAGVIISIIPVLIAYILFQEQIIKGMASGAVKG</sequence>
<dbReference type="Proteomes" id="UP000435187">
    <property type="component" value="Unassembled WGS sequence"/>
</dbReference>
<evidence type="ECO:0000256" key="2">
    <source>
        <dbReference type="ARBA" id="ARBA00022448"/>
    </source>
</evidence>
<feature type="transmembrane region" description="Helical" evidence="7">
    <location>
        <begin position="238"/>
        <end position="262"/>
    </location>
</feature>
<keyword evidence="5 7" id="KW-1133">Transmembrane helix</keyword>
<evidence type="ECO:0000259" key="8">
    <source>
        <dbReference type="PROSITE" id="PS50928"/>
    </source>
</evidence>
<evidence type="ECO:0000256" key="7">
    <source>
        <dbReference type="RuleBase" id="RU363032"/>
    </source>
</evidence>
<reference evidence="9 10" key="1">
    <citation type="submission" date="2019-10" db="EMBL/GenBank/DDBJ databases">
        <title>Gracilibacillus salitolerans sp. nov., a moderate halophile isolated from a saline soil in northwest China.</title>
        <authorList>
            <person name="Gan L."/>
        </authorList>
    </citation>
    <scope>NUCLEOTIDE SEQUENCE [LARGE SCALE GENOMIC DNA]</scope>
    <source>
        <strain evidence="9 10">TP2-8</strain>
    </source>
</reference>
<evidence type="ECO:0000313" key="9">
    <source>
        <dbReference type="EMBL" id="MRI67257.1"/>
    </source>
</evidence>
<dbReference type="GO" id="GO:0055085">
    <property type="term" value="P:transmembrane transport"/>
    <property type="evidence" value="ECO:0007669"/>
    <property type="project" value="InterPro"/>
</dbReference>
<protein>
    <submittedName>
        <fullName evidence="9">ABC transporter permease subunit</fullName>
    </submittedName>
</protein>
<dbReference type="EMBL" id="WJEE01000028">
    <property type="protein sequence ID" value="MRI67257.1"/>
    <property type="molecule type" value="Genomic_DNA"/>
</dbReference>
<feature type="transmembrane region" description="Helical" evidence="7">
    <location>
        <begin position="106"/>
        <end position="127"/>
    </location>
</feature>
<name>A0A6N7QYV8_9BACI</name>
<feature type="transmembrane region" description="Helical" evidence="7">
    <location>
        <begin position="195"/>
        <end position="218"/>
    </location>
</feature>
<comment type="similarity">
    <text evidence="7">Belongs to the binding-protein-dependent transport system permease family.</text>
</comment>
<dbReference type="PROSITE" id="PS50928">
    <property type="entry name" value="ABC_TM1"/>
    <property type="match status" value="1"/>
</dbReference>
<keyword evidence="10" id="KW-1185">Reference proteome</keyword>
<dbReference type="PANTHER" id="PTHR43744">
    <property type="entry name" value="ABC TRANSPORTER PERMEASE PROTEIN MG189-RELATED-RELATED"/>
    <property type="match status" value="1"/>
</dbReference>
<evidence type="ECO:0000256" key="6">
    <source>
        <dbReference type="ARBA" id="ARBA00023136"/>
    </source>
</evidence>
<dbReference type="PANTHER" id="PTHR43744:SF12">
    <property type="entry name" value="ABC TRANSPORTER PERMEASE PROTEIN MG189-RELATED"/>
    <property type="match status" value="1"/>
</dbReference>
<dbReference type="CDD" id="cd06261">
    <property type="entry name" value="TM_PBP2"/>
    <property type="match status" value="1"/>
</dbReference>
<keyword evidence="2 7" id="KW-0813">Transport</keyword>
<feature type="transmembrane region" description="Helical" evidence="7">
    <location>
        <begin position="70"/>
        <end position="94"/>
    </location>
</feature>
<proteinExistence type="inferred from homology"/>
<dbReference type="InterPro" id="IPR000515">
    <property type="entry name" value="MetI-like"/>
</dbReference>
<keyword evidence="3" id="KW-1003">Cell membrane</keyword>
<dbReference type="SUPFAM" id="SSF161098">
    <property type="entry name" value="MetI-like"/>
    <property type="match status" value="1"/>
</dbReference>
<feature type="transmembrane region" description="Helical" evidence="7">
    <location>
        <begin position="139"/>
        <end position="161"/>
    </location>
</feature>
<keyword evidence="4 7" id="KW-0812">Transmembrane</keyword>
<organism evidence="9 10">
    <name type="scientific">Gracilibacillus thailandensis</name>
    <dbReference type="NCBI Taxonomy" id="563735"/>
    <lineage>
        <taxon>Bacteria</taxon>
        <taxon>Bacillati</taxon>
        <taxon>Bacillota</taxon>
        <taxon>Bacilli</taxon>
        <taxon>Bacillales</taxon>
        <taxon>Bacillaceae</taxon>
        <taxon>Gracilibacillus</taxon>
    </lineage>
</organism>
<dbReference type="Gene3D" id="1.10.3720.10">
    <property type="entry name" value="MetI-like"/>
    <property type="match status" value="1"/>
</dbReference>
<comment type="caution">
    <text evidence="9">The sequence shown here is derived from an EMBL/GenBank/DDBJ whole genome shotgun (WGS) entry which is preliminary data.</text>
</comment>
<feature type="transmembrane region" description="Helical" evidence="7">
    <location>
        <begin position="12"/>
        <end position="33"/>
    </location>
</feature>